<protein>
    <submittedName>
        <fullName evidence="2">Aminotransferase class III-fold pyridoxal phosphate-dependent enzyme</fullName>
    </submittedName>
</protein>
<proteinExistence type="inferred from homology"/>
<dbReference type="AlphaFoldDB" id="A0A831LVB9"/>
<name>A0A831LVB9_9EURY</name>
<comment type="similarity">
    <text evidence="1">Belongs to the class-III pyridoxal-phosphate-dependent aminotransferase family.</text>
</comment>
<dbReference type="InterPro" id="IPR015424">
    <property type="entry name" value="PyrdxlP-dep_Trfase"/>
</dbReference>
<dbReference type="PANTHER" id="PTHR45688:SF13">
    <property type="entry name" value="ALANINE--GLYOXYLATE AMINOTRANSFERASE 2-LIKE"/>
    <property type="match status" value="1"/>
</dbReference>
<keyword evidence="2" id="KW-0808">Transferase</keyword>
<dbReference type="EMBL" id="DSBY01000128">
    <property type="protein sequence ID" value="HDS63104.1"/>
    <property type="molecule type" value="Genomic_DNA"/>
</dbReference>
<dbReference type="InterPro" id="IPR015422">
    <property type="entry name" value="PyrdxlP-dep_Trfase_small"/>
</dbReference>
<dbReference type="SUPFAM" id="SSF53383">
    <property type="entry name" value="PLP-dependent transferases"/>
    <property type="match status" value="1"/>
</dbReference>
<dbReference type="InterPro" id="IPR005814">
    <property type="entry name" value="Aminotrans_3"/>
</dbReference>
<sequence length="99" mass="11043">VRETGEHLLAGLRGLMERHRIIGDVRGIGLMAAIELVRDRETKEPAREERNAILRRAFEAGLTLLPAGESAIRFSPPLTIRPAEIDTGLRILDRAMEGY</sequence>
<evidence type="ECO:0000256" key="1">
    <source>
        <dbReference type="ARBA" id="ARBA00008954"/>
    </source>
</evidence>
<feature type="non-terminal residue" evidence="2">
    <location>
        <position position="1"/>
    </location>
</feature>
<dbReference type="Gene3D" id="3.90.1150.10">
    <property type="entry name" value="Aspartate Aminotransferase, domain 1"/>
    <property type="match status" value="1"/>
</dbReference>
<keyword evidence="2" id="KW-0032">Aminotransferase</keyword>
<dbReference type="PANTHER" id="PTHR45688">
    <property type="match status" value="1"/>
</dbReference>
<comment type="caution">
    <text evidence="2">The sequence shown here is derived from an EMBL/GenBank/DDBJ whole genome shotgun (WGS) entry which is preliminary data.</text>
</comment>
<gene>
    <name evidence="2" type="ORF">ENN52_03040</name>
</gene>
<accession>A0A831LVB9</accession>
<evidence type="ECO:0000313" key="2">
    <source>
        <dbReference type="EMBL" id="HDS63104.1"/>
    </source>
</evidence>
<dbReference type="GO" id="GO:0008483">
    <property type="term" value="F:transaminase activity"/>
    <property type="evidence" value="ECO:0007669"/>
    <property type="project" value="UniProtKB-KW"/>
</dbReference>
<organism evidence="2">
    <name type="scientific">Methanofollis liminatans</name>
    <dbReference type="NCBI Taxonomy" id="2201"/>
    <lineage>
        <taxon>Archaea</taxon>
        <taxon>Methanobacteriati</taxon>
        <taxon>Methanobacteriota</taxon>
        <taxon>Stenosarchaea group</taxon>
        <taxon>Methanomicrobia</taxon>
        <taxon>Methanomicrobiales</taxon>
        <taxon>Methanomicrobiaceae</taxon>
        <taxon>Methanofollis</taxon>
    </lineage>
</organism>
<dbReference type="Pfam" id="PF00202">
    <property type="entry name" value="Aminotran_3"/>
    <property type="match status" value="1"/>
</dbReference>
<dbReference type="Proteomes" id="UP000885648">
    <property type="component" value="Unassembled WGS sequence"/>
</dbReference>
<reference evidence="2" key="1">
    <citation type="journal article" date="2020" name="mSystems">
        <title>Genome- and Community-Level Interaction Insights into Carbon Utilization and Element Cycling Functions of Hydrothermarchaeota in Hydrothermal Sediment.</title>
        <authorList>
            <person name="Zhou Z."/>
            <person name="Liu Y."/>
            <person name="Xu W."/>
            <person name="Pan J."/>
            <person name="Luo Z.H."/>
            <person name="Li M."/>
        </authorList>
    </citation>
    <scope>NUCLEOTIDE SEQUENCE</scope>
    <source>
        <strain evidence="2">SpSt-1183</strain>
    </source>
</reference>
<dbReference type="GO" id="GO:0030170">
    <property type="term" value="F:pyridoxal phosphate binding"/>
    <property type="evidence" value="ECO:0007669"/>
    <property type="project" value="InterPro"/>
</dbReference>